<proteinExistence type="predicted"/>
<sequence length="194" mass="21896">MKKEKVYKISFNLILFMFFFIITLKSNAVGNHTSTNSLVITKNIDFQIEVLSSLAVGVDPVELDFGDIQRNSKNIITKEADLKFQASFNEDVQIKVEYDKTDDLMPTDTVYAKYQITPVENNPENQNDKIDVYLKRVNAEILRKGEMVIPITGEIREVGDVKLGEYKKTIGATVYATPINPISNKILLTEGGIK</sequence>
<dbReference type="OrthoDB" id="9894014at2"/>
<name>A0A377GWL3_9FUSO</name>
<evidence type="ECO:0000313" key="2">
    <source>
        <dbReference type="Proteomes" id="UP000255328"/>
    </source>
</evidence>
<dbReference type="EMBL" id="UGGU01000003">
    <property type="protein sequence ID" value="STO31325.1"/>
    <property type="molecule type" value="Genomic_DNA"/>
</dbReference>
<organism evidence="1 2">
    <name type="scientific">Fusobacterium necrogenes</name>
    <dbReference type="NCBI Taxonomy" id="858"/>
    <lineage>
        <taxon>Bacteria</taxon>
        <taxon>Fusobacteriati</taxon>
        <taxon>Fusobacteriota</taxon>
        <taxon>Fusobacteriia</taxon>
        <taxon>Fusobacteriales</taxon>
        <taxon>Fusobacteriaceae</taxon>
        <taxon>Fusobacterium</taxon>
    </lineage>
</organism>
<dbReference type="RefSeq" id="WP_115269535.1">
    <property type="nucleotide sequence ID" value="NZ_UGGU01000003.1"/>
</dbReference>
<dbReference type="Proteomes" id="UP000255328">
    <property type="component" value="Unassembled WGS sequence"/>
</dbReference>
<keyword evidence="2" id="KW-1185">Reference proteome</keyword>
<gene>
    <name evidence="1" type="ORF">NCTC10723_00773</name>
</gene>
<reference evidence="1 2" key="1">
    <citation type="submission" date="2018-06" db="EMBL/GenBank/DDBJ databases">
        <authorList>
            <consortium name="Pathogen Informatics"/>
            <person name="Doyle S."/>
        </authorList>
    </citation>
    <scope>NUCLEOTIDE SEQUENCE [LARGE SCALE GENOMIC DNA]</scope>
    <source>
        <strain evidence="1 2">NCTC10723</strain>
    </source>
</reference>
<dbReference type="AlphaFoldDB" id="A0A377GWL3"/>
<protein>
    <submittedName>
        <fullName evidence="1">Uncharacterized protein</fullName>
    </submittedName>
</protein>
<accession>A0A377GWL3</accession>
<evidence type="ECO:0000313" key="1">
    <source>
        <dbReference type="EMBL" id="STO31325.1"/>
    </source>
</evidence>